<reference evidence="3 4" key="1">
    <citation type="submission" date="2017-05" db="EMBL/GenBank/DDBJ databases">
        <title>Complete and WGS of Bordetella genogroups.</title>
        <authorList>
            <person name="Spilker T."/>
            <person name="LiPuma J."/>
        </authorList>
    </citation>
    <scope>NUCLEOTIDE SEQUENCE [LARGE SCALE GENOMIC DNA]</scope>
    <source>
        <strain evidence="3 4">AU19157</strain>
    </source>
</reference>
<dbReference type="OrthoDB" id="8780961at2"/>
<feature type="compositionally biased region" description="Low complexity" evidence="1">
    <location>
        <begin position="163"/>
        <end position="180"/>
    </location>
</feature>
<feature type="chain" id="PRO_5012077303" evidence="2">
    <location>
        <begin position="23"/>
        <end position="180"/>
    </location>
</feature>
<evidence type="ECO:0000313" key="3">
    <source>
        <dbReference type="EMBL" id="ARP81297.1"/>
    </source>
</evidence>
<proteinExistence type="predicted"/>
<dbReference type="RefSeq" id="WP_086064493.1">
    <property type="nucleotide sequence ID" value="NZ_CP021108.1"/>
</dbReference>
<keyword evidence="4" id="KW-1185">Reference proteome</keyword>
<gene>
    <name evidence="3" type="ORF">CAL12_10890</name>
</gene>
<dbReference type="STRING" id="1416806.CAL12_10890"/>
<dbReference type="EMBL" id="CP021108">
    <property type="protein sequence ID" value="ARP81297.1"/>
    <property type="molecule type" value="Genomic_DNA"/>
</dbReference>
<feature type="region of interest" description="Disordered" evidence="1">
    <location>
        <begin position="128"/>
        <end position="180"/>
    </location>
</feature>
<dbReference type="AlphaFoldDB" id="A0A1W6YJQ5"/>
<dbReference type="KEGG" id="bgv:CAL12_10890"/>
<protein>
    <submittedName>
        <fullName evidence="3">Uncharacterized protein</fullName>
    </submittedName>
</protein>
<feature type="signal peptide" evidence="2">
    <location>
        <begin position="1"/>
        <end position="22"/>
    </location>
</feature>
<evidence type="ECO:0000256" key="1">
    <source>
        <dbReference type="SAM" id="MobiDB-lite"/>
    </source>
</evidence>
<keyword evidence="2" id="KW-0732">Signal</keyword>
<organism evidence="3 4">
    <name type="scientific">Bordetella genomosp. 8</name>
    <dbReference type="NCBI Taxonomy" id="1416806"/>
    <lineage>
        <taxon>Bacteria</taxon>
        <taxon>Pseudomonadati</taxon>
        <taxon>Pseudomonadota</taxon>
        <taxon>Betaproteobacteria</taxon>
        <taxon>Burkholderiales</taxon>
        <taxon>Alcaligenaceae</taxon>
        <taxon>Bordetella</taxon>
    </lineage>
</organism>
<evidence type="ECO:0000313" key="4">
    <source>
        <dbReference type="Proteomes" id="UP000194151"/>
    </source>
</evidence>
<dbReference type="Proteomes" id="UP000194151">
    <property type="component" value="Chromosome"/>
</dbReference>
<evidence type="ECO:0000256" key="2">
    <source>
        <dbReference type="SAM" id="SignalP"/>
    </source>
</evidence>
<accession>A0A1W6YJQ5</accession>
<sequence>MTHRIKLSAMGLAFCAAGVLGAAAPAWSASGTDAQYRDDVARCKSGASGQDQAACMREAGASLVERRRNGLTTPTDAQRNATARCDSLPANQRRDCMIQMSGQGNTTVQGSVSGGGVLRETVIQVPAGTPGAAPQPGYTQPGYTQPGSMQPAQPLAPPPAMPPAGYGTPGAAPYGTMPRQ</sequence>
<name>A0A1W6YJQ5_9BORD</name>
<feature type="compositionally biased region" description="Low complexity" evidence="1">
    <location>
        <begin position="128"/>
        <end position="137"/>
    </location>
</feature>